<feature type="compositionally biased region" description="Basic residues" evidence="1">
    <location>
        <begin position="61"/>
        <end position="72"/>
    </location>
</feature>
<proteinExistence type="predicted"/>
<protein>
    <submittedName>
        <fullName evidence="2 3">Uncharacterized protein</fullName>
    </submittedName>
</protein>
<reference evidence="3" key="3">
    <citation type="submission" date="2015-04" db="UniProtKB">
        <authorList>
            <consortium name="EnsemblPlants"/>
        </authorList>
    </citation>
    <scope>IDENTIFICATION</scope>
    <source>
        <strain evidence="3">cv. Jemalong A17</strain>
    </source>
</reference>
<name>A0A072V7N7_MEDTR</name>
<organism evidence="2 4">
    <name type="scientific">Medicago truncatula</name>
    <name type="common">Barrel medic</name>
    <name type="synonym">Medicago tribuloides</name>
    <dbReference type="NCBI Taxonomy" id="3880"/>
    <lineage>
        <taxon>Eukaryota</taxon>
        <taxon>Viridiplantae</taxon>
        <taxon>Streptophyta</taxon>
        <taxon>Embryophyta</taxon>
        <taxon>Tracheophyta</taxon>
        <taxon>Spermatophyta</taxon>
        <taxon>Magnoliopsida</taxon>
        <taxon>eudicotyledons</taxon>
        <taxon>Gunneridae</taxon>
        <taxon>Pentapetalae</taxon>
        <taxon>rosids</taxon>
        <taxon>fabids</taxon>
        <taxon>Fabales</taxon>
        <taxon>Fabaceae</taxon>
        <taxon>Papilionoideae</taxon>
        <taxon>50 kb inversion clade</taxon>
        <taxon>NPAAA clade</taxon>
        <taxon>Hologalegina</taxon>
        <taxon>IRL clade</taxon>
        <taxon>Trifolieae</taxon>
        <taxon>Medicago</taxon>
    </lineage>
</organism>
<reference evidence="2 4" key="2">
    <citation type="journal article" date="2014" name="BMC Genomics">
        <title>An improved genome release (version Mt4.0) for the model legume Medicago truncatula.</title>
        <authorList>
            <person name="Tang H."/>
            <person name="Krishnakumar V."/>
            <person name="Bidwell S."/>
            <person name="Rosen B."/>
            <person name="Chan A."/>
            <person name="Zhou S."/>
            <person name="Gentzbittel L."/>
            <person name="Childs K.L."/>
            <person name="Yandell M."/>
            <person name="Gundlach H."/>
            <person name="Mayer K.F."/>
            <person name="Schwartz D.C."/>
            <person name="Town C.D."/>
        </authorList>
    </citation>
    <scope>GENOME REANNOTATION</scope>
    <source>
        <strain evidence="2">A17</strain>
        <strain evidence="3 4">cv. Jemalong A17</strain>
    </source>
</reference>
<evidence type="ECO:0000313" key="3">
    <source>
        <dbReference type="EnsemblPlants" id="KEH37343"/>
    </source>
</evidence>
<reference evidence="2 4" key="1">
    <citation type="journal article" date="2011" name="Nature">
        <title>The Medicago genome provides insight into the evolution of rhizobial symbioses.</title>
        <authorList>
            <person name="Young N.D."/>
            <person name="Debelle F."/>
            <person name="Oldroyd G.E."/>
            <person name="Geurts R."/>
            <person name="Cannon S.B."/>
            <person name="Udvardi M.K."/>
            <person name="Benedito V.A."/>
            <person name="Mayer K.F."/>
            <person name="Gouzy J."/>
            <person name="Schoof H."/>
            <person name="Van de Peer Y."/>
            <person name="Proost S."/>
            <person name="Cook D.R."/>
            <person name="Meyers B.C."/>
            <person name="Spannagl M."/>
            <person name="Cheung F."/>
            <person name="De Mita S."/>
            <person name="Krishnakumar V."/>
            <person name="Gundlach H."/>
            <person name="Zhou S."/>
            <person name="Mudge J."/>
            <person name="Bharti A.K."/>
            <person name="Murray J.D."/>
            <person name="Naoumkina M.A."/>
            <person name="Rosen B."/>
            <person name="Silverstein K.A."/>
            <person name="Tang H."/>
            <person name="Rombauts S."/>
            <person name="Zhao P.X."/>
            <person name="Zhou P."/>
            <person name="Barbe V."/>
            <person name="Bardou P."/>
            <person name="Bechner M."/>
            <person name="Bellec A."/>
            <person name="Berger A."/>
            <person name="Berges H."/>
            <person name="Bidwell S."/>
            <person name="Bisseling T."/>
            <person name="Choisne N."/>
            <person name="Couloux A."/>
            <person name="Denny R."/>
            <person name="Deshpande S."/>
            <person name="Dai X."/>
            <person name="Doyle J.J."/>
            <person name="Dudez A.M."/>
            <person name="Farmer A.D."/>
            <person name="Fouteau S."/>
            <person name="Franken C."/>
            <person name="Gibelin C."/>
            <person name="Gish J."/>
            <person name="Goldstein S."/>
            <person name="Gonzalez A.J."/>
            <person name="Green P.J."/>
            <person name="Hallab A."/>
            <person name="Hartog M."/>
            <person name="Hua A."/>
            <person name="Humphray S.J."/>
            <person name="Jeong D.H."/>
            <person name="Jing Y."/>
            <person name="Jocker A."/>
            <person name="Kenton S.M."/>
            <person name="Kim D.J."/>
            <person name="Klee K."/>
            <person name="Lai H."/>
            <person name="Lang C."/>
            <person name="Lin S."/>
            <person name="Macmil S.L."/>
            <person name="Magdelenat G."/>
            <person name="Matthews L."/>
            <person name="McCorrison J."/>
            <person name="Monaghan E.L."/>
            <person name="Mun J.H."/>
            <person name="Najar F.Z."/>
            <person name="Nicholson C."/>
            <person name="Noirot C."/>
            <person name="O'Bleness M."/>
            <person name="Paule C.R."/>
            <person name="Poulain J."/>
            <person name="Prion F."/>
            <person name="Qin B."/>
            <person name="Qu C."/>
            <person name="Retzel E.F."/>
            <person name="Riddle C."/>
            <person name="Sallet E."/>
            <person name="Samain S."/>
            <person name="Samson N."/>
            <person name="Sanders I."/>
            <person name="Saurat O."/>
            <person name="Scarpelli C."/>
            <person name="Schiex T."/>
            <person name="Segurens B."/>
            <person name="Severin A.J."/>
            <person name="Sherrier D.J."/>
            <person name="Shi R."/>
            <person name="Sims S."/>
            <person name="Singer S.R."/>
            <person name="Sinharoy S."/>
            <person name="Sterck L."/>
            <person name="Viollet A."/>
            <person name="Wang B.B."/>
            <person name="Wang K."/>
            <person name="Wang M."/>
            <person name="Wang X."/>
            <person name="Warfsmann J."/>
            <person name="Weissenbach J."/>
            <person name="White D.D."/>
            <person name="White J.D."/>
            <person name="Wiley G.B."/>
            <person name="Wincker P."/>
            <person name="Xing Y."/>
            <person name="Yang L."/>
            <person name="Yao Z."/>
            <person name="Ying F."/>
            <person name="Zhai J."/>
            <person name="Zhou L."/>
            <person name="Zuber A."/>
            <person name="Denarie J."/>
            <person name="Dixon R.A."/>
            <person name="May G.D."/>
            <person name="Schwartz D.C."/>
            <person name="Rogers J."/>
            <person name="Quetier F."/>
            <person name="Town C.D."/>
            <person name="Roe B.A."/>
        </authorList>
    </citation>
    <scope>NUCLEOTIDE SEQUENCE [LARGE SCALE GENOMIC DNA]</scope>
    <source>
        <strain evidence="2">A17</strain>
        <strain evidence="3 4">cv. Jemalong A17</strain>
    </source>
</reference>
<keyword evidence="4" id="KW-1185">Reference proteome</keyword>
<evidence type="ECO:0000313" key="2">
    <source>
        <dbReference type="EMBL" id="KEH37343.1"/>
    </source>
</evidence>
<evidence type="ECO:0000313" key="4">
    <source>
        <dbReference type="Proteomes" id="UP000002051"/>
    </source>
</evidence>
<feature type="region of interest" description="Disordered" evidence="1">
    <location>
        <begin position="25"/>
        <end position="72"/>
    </location>
</feature>
<accession>A0A072V7N7</accession>
<dbReference type="AlphaFoldDB" id="A0A072V7N7"/>
<dbReference type="Proteomes" id="UP000002051">
    <property type="component" value="Chromosome 2"/>
</dbReference>
<dbReference type="HOGENOM" id="CLU_2725943_0_0_1"/>
<dbReference type="EMBL" id="CM001218">
    <property type="protein sequence ID" value="KEH37343.1"/>
    <property type="molecule type" value="Genomic_DNA"/>
</dbReference>
<evidence type="ECO:0000256" key="1">
    <source>
        <dbReference type="SAM" id="MobiDB-lite"/>
    </source>
</evidence>
<sequence>MDEQCNVLREFNYFKMMLPLKPQCPPTSKEKYTPNASVKLSFDAPTPTPNGTMMDVENKTKQNRPFKLKSPI</sequence>
<gene>
    <name evidence="2" type="ordered locus">MTR_2g437870</name>
</gene>
<dbReference type="EnsemblPlants" id="KEH37343">
    <property type="protein sequence ID" value="KEH37343"/>
    <property type="gene ID" value="MTR_2g437870"/>
</dbReference>